<dbReference type="FunCoup" id="A0A7M7ND99">
    <property type="interactions" value="1620"/>
</dbReference>
<feature type="chain" id="PRO_5029609285" description="Saposin" evidence="7">
    <location>
        <begin position="17"/>
        <end position="839"/>
    </location>
</feature>
<comment type="subcellular location">
    <subcellularLocation>
        <location evidence="1">Secreted</location>
    </subcellularLocation>
</comment>
<dbReference type="GO" id="GO:0005764">
    <property type="term" value="C:lysosome"/>
    <property type="evidence" value="ECO:0007669"/>
    <property type="project" value="InterPro"/>
</dbReference>
<dbReference type="OMA" id="EECKLAV"/>
<dbReference type="AlphaFoldDB" id="A0A7M7ND99"/>
<dbReference type="GO" id="GO:0016020">
    <property type="term" value="C:membrane"/>
    <property type="evidence" value="ECO:0007669"/>
    <property type="project" value="GOC"/>
</dbReference>
<reference evidence="11" key="1">
    <citation type="submission" date="2015-02" db="EMBL/GenBank/DDBJ databases">
        <title>Genome sequencing for Strongylocentrotus purpuratus.</title>
        <authorList>
            <person name="Murali S."/>
            <person name="Liu Y."/>
            <person name="Vee V."/>
            <person name="English A."/>
            <person name="Wang M."/>
            <person name="Skinner E."/>
            <person name="Han Y."/>
            <person name="Muzny D.M."/>
            <person name="Worley K.C."/>
            <person name="Gibbs R.A."/>
        </authorList>
    </citation>
    <scope>NUCLEOTIDE SEQUENCE</scope>
</reference>
<evidence type="ECO:0000256" key="6">
    <source>
        <dbReference type="ARBA" id="ARBA00023180"/>
    </source>
</evidence>
<evidence type="ECO:0000313" key="10">
    <source>
        <dbReference type="EnsemblMetazoa" id="XP_030835042"/>
    </source>
</evidence>
<accession>A0A7M7ND99</accession>
<organism evidence="10 11">
    <name type="scientific">Strongylocentrotus purpuratus</name>
    <name type="common">Purple sea urchin</name>
    <dbReference type="NCBI Taxonomy" id="7668"/>
    <lineage>
        <taxon>Eukaryota</taxon>
        <taxon>Metazoa</taxon>
        <taxon>Echinodermata</taxon>
        <taxon>Eleutherozoa</taxon>
        <taxon>Echinozoa</taxon>
        <taxon>Echinoidea</taxon>
        <taxon>Euechinoidea</taxon>
        <taxon>Echinacea</taxon>
        <taxon>Camarodonta</taxon>
        <taxon>Echinidea</taxon>
        <taxon>Strongylocentrotidae</taxon>
        <taxon>Strongylocentrotus</taxon>
    </lineage>
</organism>
<dbReference type="InterPro" id="IPR008373">
    <property type="entry name" value="Saposin"/>
</dbReference>
<dbReference type="Gene3D" id="1.10.225.10">
    <property type="entry name" value="Saposin-like"/>
    <property type="match status" value="8"/>
</dbReference>
<feature type="domain" description="Saposin B-type" evidence="8">
    <location>
        <begin position="331"/>
        <end position="411"/>
    </location>
</feature>
<reference evidence="10" key="2">
    <citation type="submission" date="2021-01" db="UniProtKB">
        <authorList>
            <consortium name="EnsemblMetazoa"/>
        </authorList>
    </citation>
    <scope>IDENTIFICATION</scope>
</reference>
<dbReference type="SUPFAM" id="SSF47862">
    <property type="entry name" value="Saposin"/>
    <property type="match status" value="7"/>
</dbReference>
<dbReference type="Pfam" id="PF03489">
    <property type="entry name" value="SapB_2"/>
    <property type="match status" value="7"/>
</dbReference>
<evidence type="ECO:0000259" key="9">
    <source>
        <dbReference type="PROSITE" id="PS51110"/>
    </source>
</evidence>
<feature type="domain" description="Saposin B-type" evidence="8">
    <location>
        <begin position="753"/>
        <end position="833"/>
    </location>
</feature>
<dbReference type="PROSITE" id="PS50015">
    <property type="entry name" value="SAP_B"/>
    <property type="match status" value="8"/>
</dbReference>
<evidence type="ECO:0000313" key="11">
    <source>
        <dbReference type="Proteomes" id="UP000007110"/>
    </source>
</evidence>
<evidence type="ECO:0000256" key="3">
    <source>
        <dbReference type="ARBA" id="ARBA00022729"/>
    </source>
</evidence>
<evidence type="ECO:0000256" key="4">
    <source>
        <dbReference type="ARBA" id="ARBA00022737"/>
    </source>
</evidence>
<dbReference type="InterPro" id="IPR008139">
    <property type="entry name" value="SaposinB_dom"/>
</dbReference>
<feature type="domain" description="Saposin A-type" evidence="9">
    <location>
        <begin position="20"/>
        <end position="60"/>
    </location>
</feature>
<evidence type="ECO:0000256" key="1">
    <source>
        <dbReference type="ARBA" id="ARBA00004613"/>
    </source>
</evidence>
<dbReference type="SMART" id="SM00162">
    <property type="entry name" value="SAPA"/>
    <property type="match status" value="1"/>
</dbReference>
<dbReference type="RefSeq" id="XP_030835042.1">
    <property type="nucleotide sequence ID" value="XM_030979182.1"/>
</dbReference>
<feature type="domain" description="Saposin B-type" evidence="8">
    <location>
        <begin position="62"/>
        <end position="142"/>
    </location>
</feature>
<evidence type="ECO:0000256" key="7">
    <source>
        <dbReference type="SAM" id="SignalP"/>
    </source>
</evidence>
<evidence type="ECO:0008006" key="12">
    <source>
        <dbReference type="Google" id="ProtNLM"/>
    </source>
</evidence>
<evidence type="ECO:0000256" key="2">
    <source>
        <dbReference type="ARBA" id="ARBA00022525"/>
    </source>
</evidence>
<dbReference type="InterPro" id="IPR051428">
    <property type="entry name" value="Sphingo_Act-Surfact_Prot"/>
</dbReference>
<dbReference type="InterPro" id="IPR011001">
    <property type="entry name" value="Saposin-like"/>
</dbReference>
<feature type="domain" description="Saposin B-type" evidence="8">
    <location>
        <begin position="150"/>
        <end position="229"/>
    </location>
</feature>
<dbReference type="Proteomes" id="UP000007110">
    <property type="component" value="Unassembled WGS sequence"/>
</dbReference>
<evidence type="ECO:0000256" key="5">
    <source>
        <dbReference type="ARBA" id="ARBA00023157"/>
    </source>
</evidence>
<dbReference type="OrthoDB" id="69496at2759"/>
<feature type="domain" description="Saposin B-type" evidence="8">
    <location>
        <begin position="246"/>
        <end position="326"/>
    </location>
</feature>
<keyword evidence="4" id="KW-0677">Repeat</keyword>
<dbReference type="InterPro" id="IPR007856">
    <property type="entry name" value="SapB_1"/>
</dbReference>
<feature type="signal peptide" evidence="7">
    <location>
        <begin position="1"/>
        <end position="16"/>
    </location>
</feature>
<dbReference type="PANTHER" id="PTHR11480">
    <property type="entry name" value="SAPOSIN-RELATED"/>
    <property type="match status" value="1"/>
</dbReference>
<feature type="domain" description="Saposin B-type" evidence="8">
    <location>
        <begin position="570"/>
        <end position="650"/>
    </location>
</feature>
<name>A0A7M7ND99_STRPU</name>
<protein>
    <recommendedName>
        <fullName evidence="12">Saposin</fullName>
    </recommendedName>
</protein>
<feature type="domain" description="Saposin B-type" evidence="8">
    <location>
        <begin position="475"/>
        <end position="555"/>
    </location>
</feature>
<dbReference type="EnsemblMetazoa" id="XM_030979182">
    <property type="protein sequence ID" value="XP_030835042"/>
    <property type="gene ID" value="LOC754171"/>
</dbReference>
<dbReference type="InterPro" id="IPR008138">
    <property type="entry name" value="SapB_2"/>
</dbReference>
<dbReference type="PRINTS" id="PR01797">
    <property type="entry name" value="SAPOSIN"/>
</dbReference>
<dbReference type="GO" id="GO:0006665">
    <property type="term" value="P:sphingolipid metabolic process"/>
    <property type="evidence" value="ECO:0007669"/>
    <property type="project" value="InterPro"/>
</dbReference>
<keyword evidence="3 7" id="KW-0732">Signal</keyword>
<feature type="domain" description="Saposin B-type" evidence="8">
    <location>
        <begin position="664"/>
        <end position="744"/>
    </location>
</feature>
<proteinExistence type="predicted"/>
<dbReference type="KEGG" id="spu:754171"/>
<dbReference type="GeneID" id="754171"/>
<keyword evidence="6" id="KW-0325">Glycoprotein</keyword>
<dbReference type="SMART" id="SM00741">
    <property type="entry name" value="SapB"/>
    <property type="match status" value="8"/>
</dbReference>
<evidence type="ECO:0000259" key="8">
    <source>
        <dbReference type="PROSITE" id="PS50015"/>
    </source>
</evidence>
<dbReference type="PROSITE" id="PS51110">
    <property type="entry name" value="SAP_A"/>
    <property type="match status" value="1"/>
</dbReference>
<dbReference type="InterPro" id="IPR003119">
    <property type="entry name" value="SAP_A"/>
</dbReference>
<keyword evidence="5" id="KW-1015">Disulfide bond</keyword>
<keyword evidence="11" id="KW-1185">Reference proteome</keyword>
<dbReference type="PANTHER" id="PTHR11480:SF3">
    <property type="entry name" value="BCDNA.GH08312"/>
    <property type="match status" value="1"/>
</dbReference>
<dbReference type="Pfam" id="PF05184">
    <property type="entry name" value="SapB_1"/>
    <property type="match status" value="3"/>
</dbReference>
<keyword evidence="2" id="KW-0964">Secreted</keyword>
<sequence length="839" mass="92352">MNTLVIFAALFAAASAINPAAIYRSQCSEGASYWCRSASHADECGAVEYCIQNSWKGKLVQESSTCSDCEAFINAVHNVLEQTSIQTEIIDGAKQACVVMDSLSGLCQTLVETLGAEVLQKLVTELNSDEVCKVLQFCQEKTSLQTNVNDDEVCTLCKDGMAEANAILSNVTLQQDFENMLLQFCPLLSEIFPNCANFIQDEIPVVIQFLLTYLTPESCSEIGLCPGTVELQNLLVQLKKMKNREGVDLCSTCKTTMTTIDSMLSNSAIQSAIVLGLDQFCSSLGPAAPFCVYAVNHYTKEIIATLVTYLNPDTFCHEFRFCSSDQNAHLGSDMCTDCTTFFGDIDGMLTNQTVQNMILAAVDDICAEFGDFADQCKSYADQYGYIVFDFLASQLSPQEICTDISFCPATPETKTKYTMDLNTLLAPSRYVKQGAFYFTLDLCVHFQMDLYHIFKMVLKRQRDIAVGKNFHLRGPSKVCTDCEQFLTDVQAKLNDPNVQNTIVNAVESVCTLFGPSADECRSYVEQYGDLVIQFIVSSIDPDTVCNDLGFCMSSARPSIPKLMKKKIQGPSKVCTDCEQFLTDVQAKLNDPNVQNTIVNAVESVCTLFGPSADECRSYVEQYGDLVIQFIVSSIDPDTVCNDLGFCMSSARPSIPKLMKKIQGPSKVCTDCEQFLTDVQTKLNDPNVQNTIVNAIENVCTLFGQSADECRSYFEQYGGLVVQFIVSSLDPDTVCNDIGFCMSASILRQKLALTADSCTDCKAFFGDIDSMLMNVTVENMITAEILQVCSQFGSFADQCKSYVSQYAPLVYSLLASELNPDQICSTLTFCPAQMALKVKV</sequence>
<dbReference type="Pfam" id="PF02199">
    <property type="entry name" value="SapA"/>
    <property type="match status" value="1"/>
</dbReference>
<dbReference type="GO" id="GO:0005615">
    <property type="term" value="C:extracellular space"/>
    <property type="evidence" value="ECO:0000318"/>
    <property type="project" value="GO_Central"/>
</dbReference>
<dbReference type="InParanoid" id="A0A7M7ND99"/>